<sequence length="168" mass="18134">MAWSTAATASFMIVSQNNLREEAAGHLRTRATLSQSPHSHKLEIMQESHPSSEASAAHCKASRMTLGGLHTLHGVRESAVSCGVWSSDGQDGEAARPHGRGVVQTLSHRPPGHDGHGNDAAPKITGLHDHNNVPMGRRIAQRALYTSMWSCVLRTGNSLWQAQHEIQA</sequence>
<comment type="caution">
    <text evidence="1">The sequence shown here is derived from an EMBL/GenBank/DDBJ whole genome shotgun (WGS) entry which is preliminary data.</text>
</comment>
<dbReference type="Proteomes" id="UP000814033">
    <property type="component" value="Unassembled WGS sequence"/>
</dbReference>
<gene>
    <name evidence="1" type="ORF">FA95DRAFT_638707</name>
</gene>
<keyword evidence="2" id="KW-1185">Reference proteome</keyword>
<organism evidence="1 2">
    <name type="scientific">Auriscalpium vulgare</name>
    <dbReference type="NCBI Taxonomy" id="40419"/>
    <lineage>
        <taxon>Eukaryota</taxon>
        <taxon>Fungi</taxon>
        <taxon>Dikarya</taxon>
        <taxon>Basidiomycota</taxon>
        <taxon>Agaricomycotina</taxon>
        <taxon>Agaricomycetes</taxon>
        <taxon>Russulales</taxon>
        <taxon>Auriscalpiaceae</taxon>
        <taxon>Auriscalpium</taxon>
    </lineage>
</organism>
<evidence type="ECO:0000313" key="1">
    <source>
        <dbReference type="EMBL" id="KAI0041887.1"/>
    </source>
</evidence>
<name>A0ACB8RD44_9AGAM</name>
<reference evidence="1" key="1">
    <citation type="submission" date="2021-02" db="EMBL/GenBank/DDBJ databases">
        <authorList>
            <consortium name="DOE Joint Genome Institute"/>
            <person name="Ahrendt S."/>
            <person name="Looney B.P."/>
            <person name="Miyauchi S."/>
            <person name="Morin E."/>
            <person name="Drula E."/>
            <person name="Courty P.E."/>
            <person name="Chicoki N."/>
            <person name="Fauchery L."/>
            <person name="Kohler A."/>
            <person name="Kuo A."/>
            <person name="Labutti K."/>
            <person name="Pangilinan J."/>
            <person name="Lipzen A."/>
            <person name="Riley R."/>
            <person name="Andreopoulos W."/>
            <person name="He G."/>
            <person name="Johnson J."/>
            <person name="Barry K.W."/>
            <person name="Grigoriev I.V."/>
            <person name="Nagy L."/>
            <person name="Hibbett D."/>
            <person name="Henrissat B."/>
            <person name="Matheny P.B."/>
            <person name="Labbe J."/>
            <person name="Martin F."/>
        </authorList>
    </citation>
    <scope>NUCLEOTIDE SEQUENCE</scope>
    <source>
        <strain evidence="1">FP105234-sp</strain>
    </source>
</reference>
<dbReference type="EMBL" id="MU276096">
    <property type="protein sequence ID" value="KAI0041887.1"/>
    <property type="molecule type" value="Genomic_DNA"/>
</dbReference>
<proteinExistence type="predicted"/>
<reference evidence="1" key="2">
    <citation type="journal article" date="2022" name="New Phytol.">
        <title>Evolutionary transition to the ectomycorrhizal habit in the genomes of a hyperdiverse lineage of mushroom-forming fungi.</title>
        <authorList>
            <person name="Looney B."/>
            <person name="Miyauchi S."/>
            <person name="Morin E."/>
            <person name="Drula E."/>
            <person name="Courty P.E."/>
            <person name="Kohler A."/>
            <person name="Kuo A."/>
            <person name="LaButti K."/>
            <person name="Pangilinan J."/>
            <person name="Lipzen A."/>
            <person name="Riley R."/>
            <person name="Andreopoulos W."/>
            <person name="He G."/>
            <person name="Johnson J."/>
            <person name="Nolan M."/>
            <person name="Tritt A."/>
            <person name="Barry K.W."/>
            <person name="Grigoriev I.V."/>
            <person name="Nagy L.G."/>
            <person name="Hibbett D."/>
            <person name="Henrissat B."/>
            <person name="Matheny P.B."/>
            <person name="Labbe J."/>
            <person name="Martin F.M."/>
        </authorList>
    </citation>
    <scope>NUCLEOTIDE SEQUENCE</scope>
    <source>
        <strain evidence="1">FP105234-sp</strain>
    </source>
</reference>
<evidence type="ECO:0000313" key="2">
    <source>
        <dbReference type="Proteomes" id="UP000814033"/>
    </source>
</evidence>
<protein>
    <submittedName>
        <fullName evidence="1">Uncharacterized protein</fullName>
    </submittedName>
</protein>
<accession>A0ACB8RD44</accession>